<dbReference type="RefSeq" id="WP_197997455.1">
    <property type="nucleotide sequence ID" value="NZ_CP037421.1"/>
</dbReference>
<evidence type="ECO:0000313" key="2">
    <source>
        <dbReference type="Proteomes" id="UP000315647"/>
    </source>
</evidence>
<protein>
    <submittedName>
        <fullName evidence="1">Uncharacterized protein</fullName>
    </submittedName>
</protein>
<dbReference type="AlphaFoldDB" id="A0A517Q0I2"/>
<reference evidence="1 2" key="1">
    <citation type="submission" date="2019-03" db="EMBL/GenBank/DDBJ databases">
        <title>Deep-cultivation of Planctomycetes and their phenomic and genomic characterization uncovers novel biology.</title>
        <authorList>
            <person name="Wiegand S."/>
            <person name="Jogler M."/>
            <person name="Boedeker C."/>
            <person name="Pinto D."/>
            <person name="Vollmers J."/>
            <person name="Rivas-Marin E."/>
            <person name="Kohn T."/>
            <person name="Peeters S.H."/>
            <person name="Heuer A."/>
            <person name="Rast P."/>
            <person name="Oberbeckmann S."/>
            <person name="Bunk B."/>
            <person name="Jeske O."/>
            <person name="Meyerdierks A."/>
            <person name="Storesund J.E."/>
            <person name="Kallscheuer N."/>
            <person name="Luecker S."/>
            <person name="Lage O.M."/>
            <person name="Pohl T."/>
            <person name="Merkel B.J."/>
            <person name="Hornburger P."/>
            <person name="Mueller R.-W."/>
            <person name="Bruemmer F."/>
            <person name="Labrenz M."/>
            <person name="Spormann A.M."/>
            <person name="Op den Camp H."/>
            <person name="Overmann J."/>
            <person name="Amann R."/>
            <person name="Jetten M.S.M."/>
            <person name="Mascher T."/>
            <person name="Medema M.H."/>
            <person name="Devos D.P."/>
            <person name="Kaster A.-K."/>
            <person name="Ovreas L."/>
            <person name="Rohde M."/>
            <person name="Galperin M.Y."/>
            <person name="Jogler C."/>
        </authorList>
    </citation>
    <scope>NUCLEOTIDE SEQUENCE [LARGE SCALE GENOMIC DNA]</scope>
    <source>
        <strain evidence="1 2">Enr10</strain>
    </source>
</reference>
<dbReference type="Proteomes" id="UP000315647">
    <property type="component" value="Chromosome"/>
</dbReference>
<evidence type="ECO:0000313" key="1">
    <source>
        <dbReference type="EMBL" id="QDT25130.1"/>
    </source>
</evidence>
<gene>
    <name evidence="1" type="ORF">Enr10x_04240</name>
</gene>
<sequence length="428" mass="48227">MYREHTLVATLQHFQNEILYEVQRRAPNTTVEPPETFQEFLWNLFHIVNDHYSGSLILLLDEFHPNAEFLKVLRSLHHHLVIEDARIAVVTAGLSDPAEIELGYSSPYNISNLIRLDVLEPDEAALVVSNGFSRTPIELSSNTVDALVTLSGCAPAILQYLCQWVYDDVACGKLTQPLDVDTPSMLELIVNDGRVLERFSYLDVVLSDRELLEIVCRVLQDQSPRFQAFLPGMKRAIQYSIVKRCDNRVDFVSPLHRFCLEEQIKFYCERLNSAALDDAVRDFLSSFNPSSIQLNVFRSKEVHMSQDNISIENVVGPVNIKSKLRQVTQTVTQSHTLEPDYVTEWAQLVDELAIALETARAISDDDAERIVSSTDTVGKELTKTEPNRGFLKISLDGLKESAKAVDSIAPAVLSVVSKIIQFVDRVLP</sequence>
<accession>A0A517Q0I2</accession>
<name>A0A517Q0I2_9PLAN</name>
<organism evidence="1 2">
    <name type="scientific">Gimesia panareensis</name>
    <dbReference type="NCBI Taxonomy" id="2527978"/>
    <lineage>
        <taxon>Bacteria</taxon>
        <taxon>Pseudomonadati</taxon>
        <taxon>Planctomycetota</taxon>
        <taxon>Planctomycetia</taxon>
        <taxon>Planctomycetales</taxon>
        <taxon>Planctomycetaceae</taxon>
        <taxon>Gimesia</taxon>
    </lineage>
</organism>
<dbReference type="EMBL" id="CP037421">
    <property type="protein sequence ID" value="QDT25130.1"/>
    <property type="molecule type" value="Genomic_DNA"/>
</dbReference>
<keyword evidence="2" id="KW-1185">Reference proteome</keyword>
<proteinExistence type="predicted"/>